<keyword evidence="8" id="KW-1185">Reference proteome</keyword>
<dbReference type="GO" id="GO:0004386">
    <property type="term" value="F:helicase activity"/>
    <property type="evidence" value="ECO:0007669"/>
    <property type="project" value="InterPro"/>
</dbReference>
<feature type="coiled-coil region" evidence="4">
    <location>
        <begin position="1464"/>
        <end position="1541"/>
    </location>
</feature>
<reference evidence="7" key="1">
    <citation type="submission" date="2022-07" db="EMBL/GenBank/DDBJ databases">
        <title>The genome of Lyophyllum shimeji provides insight into the initial evolution of ectomycorrhizal fungal genome.</title>
        <authorList>
            <person name="Kobayashi Y."/>
            <person name="Shibata T."/>
            <person name="Hirakawa H."/>
            <person name="Shigenobu S."/>
            <person name="Nishiyama T."/>
            <person name="Yamada A."/>
            <person name="Hasebe M."/>
            <person name="Kawaguchi M."/>
        </authorList>
    </citation>
    <scope>NUCLEOTIDE SEQUENCE</scope>
    <source>
        <strain evidence="7">AT787</strain>
    </source>
</reference>
<dbReference type="SMART" id="SM00382">
    <property type="entry name" value="AAA"/>
    <property type="match status" value="4"/>
</dbReference>
<comment type="similarity">
    <text evidence="1">Belongs to the CbxX/CfxQ family.</text>
</comment>
<evidence type="ECO:0000256" key="5">
    <source>
        <dbReference type="SAM" id="MobiDB-lite"/>
    </source>
</evidence>
<dbReference type="FunFam" id="3.40.50.300:FF:000216">
    <property type="entry name" value="Type VII secretion ATPase EccA"/>
    <property type="match status" value="3"/>
</dbReference>
<comment type="caution">
    <text evidence="7">The sequence shown here is derived from an EMBL/GenBank/DDBJ whole genome shotgun (WGS) entry which is preliminary data.</text>
</comment>
<feature type="compositionally biased region" description="Polar residues" evidence="5">
    <location>
        <begin position="1558"/>
        <end position="1592"/>
    </location>
</feature>
<feature type="compositionally biased region" description="Low complexity" evidence="5">
    <location>
        <begin position="2471"/>
        <end position="2506"/>
    </location>
</feature>
<evidence type="ECO:0000313" key="8">
    <source>
        <dbReference type="Proteomes" id="UP001063166"/>
    </source>
</evidence>
<protein>
    <submittedName>
        <fullName evidence="7">P-loop containing nucleoside triphosphate hydrolase protein</fullName>
    </submittedName>
</protein>
<dbReference type="InterPro" id="IPR003959">
    <property type="entry name" value="ATPase_AAA_core"/>
</dbReference>
<dbReference type="InterPro" id="IPR041679">
    <property type="entry name" value="DNA2/NAM7-like_C"/>
</dbReference>
<dbReference type="FunFam" id="3.40.50.300:FF:001660">
    <property type="entry name" value="NF-X1 finger and helicase protein, putative"/>
    <property type="match status" value="1"/>
</dbReference>
<dbReference type="Pfam" id="PF13086">
    <property type="entry name" value="AAA_11"/>
    <property type="match status" value="1"/>
</dbReference>
<dbReference type="Gene3D" id="3.40.50.300">
    <property type="entry name" value="P-loop containing nucleotide triphosphate hydrolases"/>
    <property type="match status" value="6"/>
</dbReference>
<keyword evidence="2" id="KW-0547">Nucleotide-binding</keyword>
<dbReference type="InterPro" id="IPR027417">
    <property type="entry name" value="P-loop_NTPase"/>
</dbReference>
<dbReference type="EMBL" id="BRPK01000002">
    <property type="protein sequence ID" value="GLB34505.1"/>
    <property type="molecule type" value="Genomic_DNA"/>
</dbReference>
<feature type="domain" description="AAA+ ATPase" evidence="6">
    <location>
        <begin position="1945"/>
        <end position="2086"/>
    </location>
</feature>
<dbReference type="InterPro" id="IPR003593">
    <property type="entry name" value="AAA+_ATPase"/>
</dbReference>
<feature type="domain" description="AAA+ ATPase" evidence="6">
    <location>
        <begin position="803"/>
        <end position="1209"/>
    </location>
</feature>
<dbReference type="PRINTS" id="PR00819">
    <property type="entry name" value="CBXCFQXSUPER"/>
</dbReference>
<dbReference type="PANTHER" id="PTHR43392:SF2">
    <property type="entry name" value="AAA-TYPE ATPASE FAMILY PROTEIN _ ANKYRIN REPEAT FAMILY PROTEIN"/>
    <property type="match status" value="1"/>
</dbReference>
<organism evidence="7 8">
    <name type="scientific">Lyophyllum shimeji</name>
    <name type="common">Hon-shimeji</name>
    <name type="synonym">Tricholoma shimeji</name>
    <dbReference type="NCBI Taxonomy" id="47721"/>
    <lineage>
        <taxon>Eukaryota</taxon>
        <taxon>Fungi</taxon>
        <taxon>Dikarya</taxon>
        <taxon>Basidiomycota</taxon>
        <taxon>Agaricomycotina</taxon>
        <taxon>Agaricomycetes</taxon>
        <taxon>Agaricomycetidae</taxon>
        <taxon>Agaricales</taxon>
        <taxon>Tricholomatineae</taxon>
        <taxon>Lyophyllaceae</taxon>
        <taxon>Lyophyllum</taxon>
    </lineage>
</organism>
<evidence type="ECO:0000259" key="6">
    <source>
        <dbReference type="SMART" id="SM00382"/>
    </source>
</evidence>
<dbReference type="FunFam" id="1.10.8.60:FF:000160">
    <property type="entry name" value="WGS project CABT00000000 data, contig 2.55"/>
    <property type="match status" value="1"/>
</dbReference>
<dbReference type="InterPro" id="IPR000641">
    <property type="entry name" value="CbxX/CfxQ"/>
</dbReference>
<dbReference type="GO" id="GO:0016887">
    <property type="term" value="F:ATP hydrolysis activity"/>
    <property type="evidence" value="ECO:0007669"/>
    <property type="project" value="InterPro"/>
</dbReference>
<dbReference type="PANTHER" id="PTHR43392">
    <property type="entry name" value="AAA-TYPE ATPASE FAMILY PROTEIN / ANKYRIN REPEAT FAMILY PROTEIN"/>
    <property type="match status" value="1"/>
</dbReference>
<dbReference type="Proteomes" id="UP001063166">
    <property type="component" value="Unassembled WGS sequence"/>
</dbReference>
<dbReference type="CDD" id="cd00009">
    <property type="entry name" value="AAA"/>
    <property type="match status" value="2"/>
</dbReference>
<keyword evidence="7" id="KW-0378">Hydrolase</keyword>
<proteinExistence type="inferred from homology"/>
<dbReference type="InterPro" id="IPR041677">
    <property type="entry name" value="DNA2/NAM7_AAA_11"/>
</dbReference>
<dbReference type="Pfam" id="PF00004">
    <property type="entry name" value="AAA"/>
    <property type="match status" value="3"/>
</dbReference>
<evidence type="ECO:0000256" key="3">
    <source>
        <dbReference type="ARBA" id="ARBA00022840"/>
    </source>
</evidence>
<feature type="region of interest" description="Disordered" evidence="5">
    <location>
        <begin position="1545"/>
        <end position="1605"/>
    </location>
</feature>
<dbReference type="SUPFAM" id="SSF52540">
    <property type="entry name" value="P-loop containing nucleoside triphosphate hydrolases"/>
    <property type="match status" value="4"/>
</dbReference>
<dbReference type="Gene3D" id="1.10.8.60">
    <property type="match status" value="2"/>
</dbReference>
<evidence type="ECO:0000256" key="4">
    <source>
        <dbReference type="SAM" id="Coils"/>
    </source>
</evidence>
<evidence type="ECO:0000313" key="7">
    <source>
        <dbReference type="EMBL" id="GLB34505.1"/>
    </source>
</evidence>
<feature type="coiled-coil region" evidence="4">
    <location>
        <begin position="2530"/>
        <end position="2639"/>
    </location>
</feature>
<dbReference type="OrthoDB" id="2423195at2759"/>
<evidence type="ECO:0000256" key="2">
    <source>
        <dbReference type="ARBA" id="ARBA00022741"/>
    </source>
</evidence>
<dbReference type="Pfam" id="PF13087">
    <property type="entry name" value="AAA_12"/>
    <property type="match status" value="1"/>
</dbReference>
<accession>A0A9P3PEH6</accession>
<feature type="domain" description="AAA+ ATPase" evidence="6">
    <location>
        <begin position="2222"/>
        <end position="2359"/>
    </location>
</feature>
<dbReference type="CDD" id="cd06008">
    <property type="entry name" value="NF-X1-zinc-finger"/>
    <property type="match status" value="1"/>
</dbReference>
<dbReference type="GO" id="GO:0005524">
    <property type="term" value="F:ATP binding"/>
    <property type="evidence" value="ECO:0007669"/>
    <property type="project" value="UniProtKB-KW"/>
</dbReference>
<sequence length="2672" mass="298413">MGGSDAWFFIFGFFVLAKFKAQIHSLFSLQALSCSTSDNVSHFGVPRFAVKWISTKGIPPLSATTTDTCMLFYRPSLTGALCVFWEDIVGTVTRYRWLQRAGGAECENGPRRQARHQDPIEGDLGMRNGQAGDISGYSQSYPHLVFTPSHPVHQEMISRSADFREGRYPRETPRRPQFRAVVVAVAHAMQKIKISAVHRLLLLRFLDCIHEFFQLPRLLRLKFLLPTVRRYALLDDGRSPKPLFHQKEFRITVGRVLRAHDAFEQSLFASSFPCLKMYAVTVITAATTPTHMSSFWNLQMGVYSKQTESCCQLFRFLTAAMAANDQRSARLNRLFDTVLRGEGTLQNTTQCKQFLEAICIQPDPPLCVERIIVSPHGLRSVQEAIRSDVSINGLNERGVKLLSYIQAPAIKTLSSGQLLTRMLNAIVEASSFWTAFTTAFKEQKLSETGQKCFAWVLLHLILIPSETVSPHLALAKDVETILLGSPHLDVRNLGQKIKHTISLLSTSPSTTGLQDEITPGGRHDNDFADFREVAILPTTDELMSTEAPFLRPAAALDDPQTEDTREALYLDNQFRLLREDMIHEMREELQIALGKQPGKKHRGFVVEGLTLRGCNLGEPHRRNKWSLVMQCADQFPDLRKLIPAKRDDYLKSHPRFLKHLSLTSIIVDGEVLAFPTLRREEELLLKKKPQIVLELDGEVAMQKLLLRMKSAKHVKLIQLDVAVFAYEPILNALKSMKVLPLSAELLFWKEGTAPGHLTLPPKLDAVINHMKLRRGTDVGKLLSLKKQIILDPAQEKSLLAGLTQTLCIIQGPPGTGKSFIGALLAKFIYEFSDLKILVVCYTNHALDQFLEDLLDVGISSKSMVRIGGKSTSRTEPMLLQKQQTDYHHTRGDHAIINKLKSEIEIRASSLTAGFQSYLQSTTRIADLMSYVEFEEEEYYAAFQVPKSEDGMTAVGRGGRTVDEFYLIDEWVKGGNAGIYSKAPNVRAARQIWAMPKAARLALVNRWVQNIRREEVERLYETASRYNAAVDELSRKFKEKDGYILKTKRIIGCTTTAAAKYTRNIHEAAPDVVLVEEAGEILESHVVTALGHAAKHLILIGDHKQLRPKVNNYQLTVEKGEGYDLNRSLFERLVLKGYPHDTLVAQHRMRPEISSLIRHLTYPDLQDAPKTRGRPDIRGLQDNVIFINHDHPEDELRNVSDLRDMGSKSSKQNLYEARMVLKIVRYLAQQGYGTDKLVVLTPYLGQLHKLQHELKAETDPVLNDLDSYDLIRAGLLTPGAAKTQKGRLRLATIDNYQGEESDIVIASLTRSNPNHDIGFMIAPERLNVLLSRARNGLIMIGNSNTFTKSKKGGELWQKFFALVKDHVYDGLPVKCEQHPQRKALLSSEVQFERHCPDGGCAEPCGTILKCGLHKCPSKCHQLSDHSKMRCEEIVPMRCPKGHDISTKCFEPVLSGCKICDREVKAAEAKRRKEFARQQKRDEEEAEHLRKKKEIDEQLAEQQQILRDEQLREERQNEIKQKLADLEAANAALQRRITEFNTVLPSSQVLDAPSSPPVGESSSKRTTASPSGQINSSSQKPTRASLSSTASQVSRDAGRSGIVTSPISSILSSPSEAEWQRKKAIEGVVNPAVDAIMAMTGLENVKSEVLKVLDKIEVAARQNTSFHKDRYNVAFLGNPGTGKTTVARHYAKFLASVNVLPGNAFEETTGSRLADVGVKGAKDLVEKVINAGGGAIFIDEAYQLASQHNFQGSQVLDFLLAEMENNVGKVIFIIAGYNKQMEKFFEHNPGLSSRVPYTFQFHDYTDDELRVMLEKMIHRRYDGRMKVEDGIHGLYGRIAVRRLGRGRGRNGFGNARALENLLAKIVERQAPRIKQERKNGSRPDDFLFTKEDLIGLDPSTAILQSDSWKRLQKLTGLASVKRSIQELYNMILGNYTRELKELEPLAVSLNRAFIGSPGTGKTTVAKLYGKILADLGLLSNGEVVVKNPADFIGSALGESESKTKAILESTAGKVLIIDEAYMLYGAGTTGQQSDPYKTAVIDTLVAEVQSTLGEDRCVLLLGYEKEMREMFQNVNPGLSRRFAIEDAFKFEDFSSAELLEILNLKLAEQNLDATPEAKDVALEVLERSKIRPNFGNGGEVENLLSKAKANYMTRTRGSAAAFDEIVFQPVDFDLAFDRAEHAGDKLTELFKDVVGCDDIVKKLLRFQKTALSAKRRGENVGDLVPTTFVFKGPPGTGKTTTARKMGEVYFDMGLLARSTVHECSASDIVAQYVGQTAPLVRKTFEKALGQVLFIDEAYRLKDGPFAKEATDEIVTLLTDERYKGKIVVILAGYDDDINQLLAVNRGLSSRFTEEVLFVNLRPEECLEILSKDLKGKNVVLPGLDDRSSDLSQAFSDIFAQFSSLESWGNARDVKTLAKTLIGLAMQEDEGAGGKDASLELDPVRAIQAAQDMLDARTKRQSATVPRPLNPYHPLSALPPSLTSTPPITRAATKVATTATSRKSSTAEAPPRQQKSAESVEDVRDAGVSDAIWAKLQRAKEAAIAEEKRLQEEKAQAERAAQEAAQRELAERKRVETLERLLAQERDRAKQEELKRKREAQRLMELRARQERERLEAALKARREAEEKARREEAKAQSKLRAMGVCVAGYRWIKEGSGYRCAGGSHYVSNAQLGI</sequence>
<dbReference type="InterPro" id="IPR041627">
    <property type="entry name" value="AAA_lid_6"/>
</dbReference>
<dbReference type="CDD" id="cd17936">
    <property type="entry name" value="EEXXEc_NFX1"/>
    <property type="match status" value="1"/>
</dbReference>
<keyword evidence="4" id="KW-0175">Coiled coil</keyword>
<dbReference type="InterPro" id="IPR047187">
    <property type="entry name" value="SF1_C_Upf1"/>
</dbReference>
<feature type="region of interest" description="Disordered" evidence="5">
    <location>
        <begin position="2452"/>
        <end position="2521"/>
    </location>
</feature>
<dbReference type="InterPro" id="IPR050773">
    <property type="entry name" value="CbxX/CfxQ_RuBisCO_ESX"/>
</dbReference>
<gene>
    <name evidence="7" type="ORF">LshimejAT787_0200700</name>
</gene>
<keyword evidence="3" id="KW-0067">ATP-binding</keyword>
<name>A0A9P3PEH6_LYOSH</name>
<dbReference type="Pfam" id="PF17866">
    <property type="entry name" value="AAA_lid_6"/>
    <property type="match status" value="2"/>
</dbReference>
<dbReference type="CDD" id="cd18808">
    <property type="entry name" value="SF1_C_Upf1"/>
    <property type="match status" value="1"/>
</dbReference>
<evidence type="ECO:0000256" key="1">
    <source>
        <dbReference type="ARBA" id="ARBA00010378"/>
    </source>
</evidence>
<feature type="domain" description="AAA+ ATPase" evidence="6">
    <location>
        <begin position="1667"/>
        <end position="1803"/>
    </location>
</feature>